<proteinExistence type="predicted"/>
<dbReference type="Proteomes" id="UP000323671">
    <property type="component" value="Chromosome"/>
</dbReference>
<dbReference type="AlphaFoldDB" id="A0A5C1E781"/>
<dbReference type="KEGG" id="otr:OTERR_13260"/>
<protein>
    <submittedName>
        <fullName evidence="1">Uncharacterized protein</fullName>
    </submittedName>
</protein>
<organism evidence="1 2">
    <name type="scientific">Oryzomicrobium terrae</name>
    <dbReference type="NCBI Taxonomy" id="1735038"/>
    <lineage>
        <taxon>Bacteria</taxon>
        <taxon>Pseudomonadati</taxon>
        <taxon>Pseudomonadota</taxon>
        <taxon>Betaproteobacteria</taxon>
        <taxon>Rhodocyclales</taxon>
        <taxon>Rhodocyclaceae</taxon>
        <taxon>Oryzomicrobium</taxon>
    </lineage>
</organism>
<evidence type="ECO:0000313" key="2">
    <source>
        <dbReference type="Proteomes" id="UP000323671"/>
    </source>
</evidence>
<name>A0A5C1E781_9RHOO</name>
<keyword evidence="2" id="KW-1185">Reference proteome</keyword>
<dbReference type="RefSeq" id="WP_149425243.1">
    <property type="nucleotide sequence ID" value="NZ_CP022579.1"/>
</dbReference>
<dbReference type="EMBL" id="CP022579">
    <property type="protein sequence ID" value="QEL64802.1"/>
    <property type="molecule type" value="Genomic_DNA"/>
</dbReference>
<evidence type="ECO:0000313" key="1">
    <source>
        <dbReference type="EMBL" id="QEL64802.1"/>
    </source>
</evidence>
<reference evidence="1 2" key="1">
    <citation type="submission" date="2017-07" db="EMBL/GenBank/DDBJ databases">
        <title>Complete genome sequence of Oryzomicrobium terrae TPP412.</title>
        <authorList>
            <person name="Chiu L.-W."/>
            <person name="Lo K.-J."/>
            <person name="Tsai Y.-M."/>
            <person name="Lin S.-S."/>
            <person name="Kuo C.-H."/>
            <person name="Liu C.-T."/>
        </authorList>
    </citation>
    <scope>NUCLEOTIDE SEQUENCE [LARGE SCALE GENOMIC DNA]</scope>
    <source>
        <strain evidence="1 2">TPP412</strain>
    </source>
</reference>
<accession>A0A5C1E781</accession>
<sequence>MSYRILAALVAGLSLTVAGYIFGLHVASGEQAKRDLAASEAQRQQAVAYAGEILRRQATADGLAADLESARSAQASNNRIIYRDVIRYETLTPAAARVVLDGRWRLLHDAAATGTPTDAAGLATGAADPVEDASAIEVVSDNYEACRGWRAALIGWQEWWEMFKR</sequence>
<gene>
    <name evidence="1" type="ORF">OTERR_13260</name>
</gene>